<reference evidence="1 2" key="1">
    <citation type="submission" date="2011-08" db="EMBL/GenBank/DDBJ databases">
        <authorList>
            <person name="Weinstock G."/>
            <person name="Sodergren E."/>
            <person name="Clifton S."/>
            <person name="Fulton L."/>
            <person name="Fulton B."/>
            <person name="Courtney L."/>
            <person name="Fronick C."/>
            <person name="Harrison M."/>
            <person name="Strong C."/>
            <person name="Farmer C."/>
            <person name="Delahaunty K."/>
            <person name="Markovic C."/>
            <person name="Hall O."/>
            <person name="Minx P."/>
            <person name="Tomlinson C."/>
            <person name="Mitreva M."/>
            <person name="Hou S."/>
            <person name="Chen J."/>
            <person name="Wollam A."/>
            <person name="Pepin K.H."/>
            <person name="Johnson M."/>
            <person name="Bhonagiri V."/>
            <person name="Zhang X."/>
            <person name="Suruliraj S."/>
            <person name="Warren W."/>
            <person name="Chinwalla A."/>
            <person name="Mardis E.R."/>
            <person name="Wilson R.K."/>
        </authorList>
    </citation>
    <scope>NUCLEOTIDE SEQUENCE [LARGE SCALE GENOMIC DNA]</scope>
    <source>
        <strain evidence="1 2">DSM 18206</strain>
    </source>
</reference>
<dbReference type="AlphaFoldDB" id="G6AUE8"/>
<proteinExistence type="predicted"/>
<dbReference type="HOGENOM" id="CLU_1487774_0_0_10"/>
<gene>
    <name evidence="1" type="ORF">HMPREF0673_00238</name>
</gene>
<dbReference type="EMBL" id="AFZZ01000033">
    <property type="protein sequence ID" value="EHJ41966.1"/>
    <property type="molecule type" value="Genomic_DNA"/>
</dbReference>
<accession>G6AUE8</accession>
<comment type="caution">
    <text evidence="1">The sequence shown here is derived from an EMBL/GenBank/DDBJ whole genome shotgun (WGS) entry which is preliminary data.</text>
</comment>
<dbReference type="PATRIC" id="fig|1002367.3.peg.190"/>
<evidence type="ECO:0000313" key="2">
    <source>
        <dbReference type="Proteomes" id="UP000004407"/>
    </source>
</evidence>
<organism evidence="1 2">
    <name type="scientific">Leyella stercorea DSM 18206</name>
    <dbReference type="NCBI Taxonomy" id="1002367"/>
    <lineage>
        <taxon>Bacteria</taxon>
        <taxon>Pseudomonadati</taxon>
        <taxon>Bacteroidota</taxon>
        <taxon>Bacteroidia</taxon>
        <taxon>Bacteroidales</taxon>
        <taxon>Prevotellaceae</taxon>
        <taxon>Leyella</taxon>
    </lineage>
</organism>
<name>G6AUE8_9BACT</name>
<dbReference type="Proteomes" id="UP000004407">
    <property type="component" value="Unassembled WGS sequence"/>
</dbReference>
<evidence type="ECO:0000313" key="1">
    <source>
        <dbReference type="EMBL" id="EHJ41966.1"/>
    </source>
</evidence>
<sequence>MIQSYTKYKQFHSLVVAKENGKAVRSGLDFLRLVAEEYSRLEVYNNQECDGDDFFTYQVEKELAQVLRDEATPIESVAVAQKDMAEIEKIEAYDDYCLCFFDHIREAINFRLADADTYLADLDKQIKHHTYEYKKLVNDENFDQLSSLFRFEELGKLLIKKIECLWTHGRENEVDGIIVSA</sequence>
<protein>
    <submittedName>
        <fullName evidence="1">Uncharacterized protein</fullName>
    </submittedName>
</protein>